<name>A0A9P8VWJ5_9HYPO</name>
<evidence type="ECO:0000313" key="2">
    <source>
        <dbReference type="EMBL" id="KAH6877189.1"/>
    </source>
</evidence>
<evidence type="ECO:0000259" key="1">
    <source>
        <dbReference type="Pfam" id="PF17107"/>
    </source>
</evidence>
<dbReference type="OrthoDB" id="674604at2759"/>
<gene>
    <name evidence="2" type="ORF">B0T10DRAFT_392364</name>
</gene>
<feature type="domain" description="NACHT-NTPase and P-loop NTPases N-terminal" evidence="1">
    <location>
        <begin position="10"/>
        <end position="132"/>
    </location>
</feature>
<evidence type="ECO:0000313" key="3">
    <source>
        <dbReference type="Proteomes" id="UP000777438"/>
    </source>
</evidence>
<protein>
    <recommendedName>
        <fullName evidence="1">NACHT-NTPase and P-loop NTPases N-terminal domain-containing protein</fullName>
    </recommendedName>
</protein>
<dbReference type="AlphaFoldDB" id="A0A9P8VWJ5"/>
<dbReference type="Pfam" id="PF17107">
    <property type="entry name" value="SesA"/>
    <property type="match status" value="1"/>
</dbReference>
<reference evidence="2 3" key="1">
    <citation type="journal article" date="2021" name="Nat. Commun.">
        <title>Genetic determinants of endophytism in the Arabidopsis root mycobiome.</title>
        <authorList>
            <person name="Mesny F."/>
            <person name="Miyauchi S."/>
            <person name="Thiergart T."/>
            <person name="Pickel B."/>
            <person name="Atanasova L."/>
            <person name="Karlsson M."/>
            <person name="Huettel B."/>
            <person name="Barry K.W."/>
            <person name="Haridas S."/>
            <person name="Chen C."/>
            <person name="Bauer D."/>
            <person name="Andreopoulos W."/>
            <person name="Pangilinan J."/>
            <person name="LaButti K."/>
            <person name="Riley R."/>
            <person name="Lipzen A."/>
            <person name="Clum A."/>
            <person name="Drula E."/>
            <person name="Henrissat B."/>
            <person name="Kohler A."/>
            <person name="Grigoriev I.V."/>
            <person name="Martin F.M."/>
            <person name="Hacquard S."/>
        </authorList>
    </citation>
    <scope>NUCLEOTIDE SEQUENCE [LARGE SCALE GENOMIC DNA]</scope>
    <source>
        <strain evidence="2 3">MPI-CAGE-CH-0241</strain>
    </source>
</reference>
<organism evidence="2 3">
    <name type="scientific">Thelonectria olida</name>
    <dbReference type="NCBI Taxonomy" id="1576542"/>
    <lineage>
        <taxon>Eukaryota</taxon>
        <taxon>Fungi</taxon>
        <taxon>Dikarya</taxon>
        <taxon>Ascomycota</taxon>
        <taxon>Pezizomycotina</taxon>
        <taxon>Sordariomycetes</taxon>
        <taxon>Hypocreomycetidae</taxon>
        <taxon>Hypocreales</taxon>
        <taxon>Nectriaceae</taxon>
        <taxon>Thelonectria</taxon>
    </lineage>
</organism>
<feature type="non-terminal residue" evidence="2">
    <location>
        <position position="174"/>
    </location>
</feature>
<keyword evidence="3" id="KW-1185">Reference proteome</keyword>
<dbReference type="InterPro" id="IPR031352">
    <property type="entry name" value="SesA"/>
</dbReference>
<sequence length="174" mass="19371">MSGLEIFGLIAGIISIADTIIRAYDSIKDLPRLPKAFHTVGKHLPLIEKTLQGAKDHAIDPMNVEGDDPEALKVLVDDCHKRIGQLKDIFLKISESKDKPVVSTYRMLVLKMGKKGRVESLMGDILKDVTTLTCHRVFQTATQHQVEELTNAMKEMAQIEPSLSDSDFEERTAS</sequence>
<proteinExistence type="predicted"/>
<dbReference type="EMBL" id="JAGPYM010000031">
    <property type="protein sequence ID" value="KAH6877189.1"/>
    <property type="molecule type" value="Genomic_DNA"/>
</dbReference>
<dbReference type="Proteomes" id="UP000777438">
    <property type="component" value="Unassembled WGS sequence"/>
</dbReference>
<accession>A0A9P8VWJ5</accession>
<comment type="caution">
    <text evidence="2">The sequence shown here is derived from an EMBL/GenBank/DDBJ whole genome shotgun (WGS) entry which is preliminary data.</text>
</comment>